<proteinExistence type="predicted"/>
<organism evidence="2">
    <name type="scientific">uncultured Caudovirales phage</name>
    <dbReference type="NCBI Taxonomy" id="2100421"/>
    <lineage>
        <taxon>Viruses</taxon>
        <taxon>Duplodnaviria</taxon>
        <taxon>Heunggongvirae</taxon>
        <taxon>Uroviricota</taxon>
        <taxon>Caudoviricetes</taxon>
        <taxon>Peduoviridae</taxon>
        <taxon>Maltschvirus</taxon>
        <taxon>Maltschvirus maltsch</taxon>
    </lineage>
</organism>
<sequence length="138" mass="15448">MTTQNVSDFSTDLIFGKEGEKLVEELLTGGYSVEVKTDRKWAKTGNLYIETDCYYQGRRAWGPSGITTTQADYWAFVLAPQNPDALPGIHFYHVDVVRYAIEEFGSLIECKIPPNPSKGVLVTLAHLDKAVKEYKNGN</sequence>
<evidence type="ECO:0000313" key="2">
    <source>
        <dbReference type="EMBL" id="CAB5219751.1"/>
    </source>
</evidence>
<evidence type="ECO:0000313" key="1">
    <source>
        <dbReference type="EMBL" id="CAB4128451.1"/>
    </source>
</evidence>
<accession>A0A6J7WP02</accession>
<protein>
    <submittedName>
        <fullName evidence="2">Uncharacterized protein</fullName>
    </submittedName>
</protein>
<dbReference type="EMBL" id="LR798276">
    <property type="protein sequence ID" value="CAB5219751.1"/>
    <property type="molecule type" value="Genomic_DNA"/>
</dbReference>
<reference evidence="2" key="1">
    <citation type="submission" date="2020-05" db="EMBL/GenBank/DDBJ databases">
        <authorList>
            <person name="Chiriac C."/>
            <person name="Salcher M."/>
            <person name="Ghai R."/>
            <person name="Kavagutti S V."/>
        </authorList>
    </citation>
    <scope>NUCLEOTIDE SEQUENCE</scope>
</reference>
<dbReference type="EMBL" id="LR796220">
    <property type="protein sequence ID" value="CAB4128451.1"/>
    <property type="molecule type" value="Genomic_DNA"/>
</dbReference>
<gene>
    <name evidence="1" type="ORF">UFOVP110_35</name>
    <name evidence="2" type="ORF">UFOVP223_129</name>
</gene>
<name>A0A6J7WP02_9CAUD</name>